<evidence type="ECO:0000313" key="2">
    <source>
        <dbReference type="EMBL" id="KUJ14869.1"/>
    </source>
</evidence>
<dbReference type="Proteomes" id="UP000070700">
    <property type="component" value="Unassembled WGS sequence"/>
</dbReference>
<dbReference type="GeneID" id="28830950"/>
<dbReference type="EMBL" id="KQ947419">
    <property type="protein sequence ID" value="KUJ14869.1"/>
    <property type="molecule type" value="Genomic_DNA"/>
</dbReference>
<proteinExistence type="predicted"/>
<reference evidence="2 3" key="1">
    <citation type="submission" date="2015-10" db="EMBL/GenBank/DDBJ databases">
        <title>Full genome of DAOMC 229536 Phialocephala scopiformis, a fungal endophyte of spruce producing the potent anti-insectan compound rugulosin.</title>
        <authorList>
            <consortium name="DOE Joint Genome Institute"/>
            <person name="Walker A.K."/>
            <person name="Frasz S.L."/>
            <person name="Seifert K.A."/>
            <person name="Miller J.D."/>
            <person name="Mondo S.J."/>
            <person name="Labutti K."/>
            <person name="Lipzen A."/>
            <person name="Dockter R."/>
            <person name="Kennedy M."/>
            <person name="Grigoriev I.V."/>
            <person name="Spatafora J.W."/>
        </authorList>
    </citation>
    <scope>NUCLEOTIDE SEQUENCE [LARGE SCALE GENOMIC DNA]</scope>
    <source>
        <strain evidence="2 3">CBS 120377</strain>
    </source>
</reference>
<accession>A0A194X486</accession>
<evidence type="ECO:0000256" key="1">
    <source>
        <dbReference type="SAM" id="MobiDB-lite"/>
    </source>
</evidence>
<feature type="compositionally biased region" description="Basic and acidic residues" evidence="1">
    <location>
        <begin position="519"/>
        <end position="540"/>
    </location>
</feature>
<feature type="compositionally biased region" description="Polar residues" evidence="1">
    <location>
        <begin position="508"/>
        <end position="517"/>
    </location>
</feature>
<keyword evidence="3" id="KW-1185">Reference proteome</keyword>
<name>A0A194X486_MOLSC</name>
<feature type="region of interest" description="Disordered" evidence="1">
    <location>
        <begin position="470"/>
        <end position="540"/>
    </location>
</feature>
<dbReference type="InParanoid" id="A0A194X486"/>
<organism evidence="2 3">
    <name type="scientific">Mollisia scopiformis</name>
    <name type="common">Conifer needle endophyte fungus</name>
    <name type="synonym">Phialocephala scopiformis</name>
    <dbReference type="NCBI Taxonomy" id="149040"/>
    <lineage>
        <taxon>Eukaryota</taxon>
        <taxon>Fungi</taxon>
        <taxon>Dikarya</taxon>
        <taxon>Ascomycota</taxon>
        <taxon>Pezizomycotina</taxon>
        <taxon>Leotiomycetes</taxon>
        <taxon>Helotiales</taxon>
        <taxon>Mollisiaceae</taxon>
        <taxon>Mollisia</taxon>
    </lineage>
</organism>
<dbReference type="AlphaFoldDB" id="A0A194X486"/>
<feature type="region of interest" description="Disordered" evidence="1">
    <location>
        <begin position="211"/>
        <end position="230"/>
    </location>
</feature>
<sequence>MQSSKRTSFEPVNTDPTPHDTKRKRSDSFTPPDENTIVLGKVLECPSVEKHKEGYFCITCRGIAGEWGSILPVMKSERDGKVITIGPTGAIVEGVQLHNEEAIAVLSTVVFLLVKGYLYSHIPGFISIMDRHPKSVAAGELIAEIYQVIQKSARNEAEDAVPNFGRTVELALIDPELKPHDLISKVLSGFVAYKDPEEDKDKIPEFLSESGLDSQSEAMQKPKAKKYGPEGEWDTRRFRTLNESHKPPNGNWKLADGTDMTPAVLGQPDPGKFFILRQDQDDVRRFDIREYPHIWKFDWNDKIHIDSLNKNRQQIFKRTDPSVIDSKPTWTKKEKETLEELIRADLLLGKNKTTLDWDDIRDRLSKKFENVLQEKGVPLAQTNKNIKGEWILPKKTDPKLAHDRLGPATRSASAIRSQASNFRDILELINSYPGKIIADEESQAGAADGCITVTGWKDYDIDFYEAQAKSSPKKKAIRKRRKTSDDKTNKMSKSSSVLDEESRDFDETSTVTSSVDNANAKEFDSNGEKNPEDGATLRER</sequence>
<dbReference type="OrthoDB" id="3500316at2759"/>
<protein>
    <submittedName>
        <fullName evidence="2">Uncharacterized protein</fullName>
    </submittedName>
</protein>
<feature type="compositionally biased region" description="Polar residues" evidence="1">
    <location>
        <begin position="1"/>
        <end position="16"/>
    </location>
</feature>
<dbReference type="STRING" id="149040.A0A194X486"/>
<gene>
    <name evidence="2" type="ORF">LY89DRAFT_751495</name>
</gene>
<dbReference type="KEGG" id="psco:LY89DRAFT_751495"/>
<evidence type="ECO:0000313" key="3">
    <source>
        <dbReference type="Proteomes" id="UP000070700"/>
    </source>
</evidence>
<feature type="compositionally biased region" description="Basic residues" evidence="1">
    <location>
        <begin position="471"/>
        <end position="482"/>
    </location>
</feature>
<feature type="region of interest" description="Disordered" evidence="1">
    <location>
        <begin position="1"/>
        <end position="33"/>
    </location>
</feature>
<dbReference type="RefSeq" id="XP_018069224.1">
    <property type="nucleotide sequence ID" value="XM_018221224.1"/>
</dbReference>